<evidence type="ECO:0000256" key="1">
    <source>
        <dbReference type="SAM" id="MobiDB-lite"/>
    </source>
</evidence>
<dbReference type="AlphaFoldDB" id="A0A177AMS6"/>
<keyword evidence="2" id="KW-0812">Transmembrane</keyword>
<accession>A0A177AMS6</accession>
<proteinExistence type="predicted"/>
<feature type="transmembrane region" description="Helical" evidence="2">
    <location>
        <begin position="21"/>
        <end position="43"/>
    </location>
</feature>
<organism evidence="3">
    <name type="scientific">Pseudogymnoascus destructans</name>
    <dbReference type="NCBI Taxonomy" id="655981"/>
    <lineage>
        <taxon>Eukaryota</taxon>
        <taxon>Fungi</taxon>
        <taxon>Dikarya</taxon>
        <taxon>Ascomycota</taxon>
        <taxon>Pezizomycotina</taxon>
        <taxon>Leotiomycetes</taxon>
        <taxon>Thelebolales</taxon>
        <taxon>Thelebolaceae</taxon>
        <taxon>Pseudogymnoascus</taxon>
    </lineage>
</organism>
<dbReference type="RefSeq" id="XP_024328607.1">
    <property type="nucleotide sequence ID" value="XM_024464258.1"/>
</dbReference>
<reference evidence="3" key="1">
    <citation type="submission" date="2016-03" db="EMBL/GenBank/DDBJ databases">
        <title>Updated assembly of Pseudogymnoascus destructans, the fungus causing white-nose syndrome of bats.</title>
        <authorList>
            <person name="Palmer J.M."/>
            <person name="Drees K.P."/>
            <person name="Foster J.T."/>
            <person name="Lindner D.L."/>
        </authorList>
    </citation>
    <scope>NUCLEOTIDE SEQUENCE [LARGE SCALE GENOMIC DNA]</scope>
    <source>
        <strain evidence="3">20631-21</strain>
    </source>
</reference>
<dbReference type="OrthoDB" id="5985073at2759"/>
<feature type="compositionally biased region" description="Acidic residues" evidence="1">
    <location>
        <begin position="291"/>
        <end position="316"/>
    </location>
</feature>
<name>A0A177AMS6_9PEZI</name>
<feature type="region of interest" description="Disordered" evidence="1">
    <location>
        <begin position="283"/>
        <end position="316"/>
    </location>
</feature>
<evidence type="ECO:0000313" key="3">
    <source>
        <dbReference type="EMBL" id="OAF63338.1"/>
    </source>
</evidence>
<gene>
    <name evidence="3" type="ORF">VC83_00568</name>
</gene>
<dbReference type="VEuPathDB" id="FungiDB:GMDG_00694"/>
<dbReference type="Proteomes" id="UP000077154">
    <property type="component" value="Unassembled WGS sequence"/>
</dbReference>
<dbReference type="EMBL" id="KV441386">
    <property type="protein sequence ID" value="OAF63338.1"/>
    <property type="molecule type" value="Genomic_DNA"/>
</dbReference>
<sequence>MERSEGLEVRRKDRYGTYKHLSFALLNPGVSTLLIYLFLLLSLSSLPLTSFSLCAENPSPRYQFQEPPSILLSDIDHFSLALYAISLIPTLKTIDLKGPIMISPQLFQPPAALDSAFASLANMAPQWPSLRTCSVIISTVRPSGSWYFVRHPDNTVPHDFVVPLEPEFDSDRGTEMFRTYPDDEAMDGLLAAAGKAKQNMPALQMMSLTASLSLENSEDAEFEAVWFKAGQKNYLDHRLTEQPVKVGNETFIGGDHVYWWTGKGGGWRPKRKVEKAWVGEGNQQWFKGYPQEEDYEEDEEDYDDDDDDDDFEMGGI</sequence>
<keyword evidence="2" id="KW-0472">Membrane</keyword>
<protein>
    <submittedName>
        <fullName evidence="3">Uncharacterized protein</fullName>
    </submittedName>
</protein>
<keyword evidence="2" id="KW-1133">Transmembrane helix</keyword>
<evidence type="ECO:0000256" key="2">
    <source>
        <dbReference type="SAM" id="Phobius"/>
    </source>
</evidence>
<dbReference type="GeneID" id="36283663"/>